<dbReference type="AlphaFoldDB" id="M0E7V1"/>
<evidence type="ECO:0000259" key="1">
    <source>
        <dbReference type="Pfam" id="PF08241"/>
    </source>
</evidence>
<dbReference type="PANTHER" id="PTHR42912">
    <property type="entry name" value="METHYLTRANSFERASE"/>
    <property type="match status" value="1"/>
</dbReference>
<dbReference type="InterPro" id="IPR050508">
    <property type="entry name" value="Methyltransf_Superfamily"/>
</dbReference>
<reference evidence="2 3" key="1">
    <citation type="journal article" date="2014" name="PLoS Genet.">
        <title>Phylogenetically driven sequencing of extremely halophilic archaea reveals strategies for static and dynamic osmo-response.</title>
        <authorList>
            <person name="Becker E.A."/>
            <person name="Seitzer P.M."/>
            <person name="Tritt A."/>
            <person name="Larsen D."/>
            <person name="Krusor M."/>
            <person name="Yao A.I."/>
            <person name="Wu D."/>
            <person name="Madern D."/>
            <person name="Eisen J.A."/>
            <person name="Darling A.E."/>
            <person name="Facciotti M.T."/>
        </authorList>
    </citation>
    <scope>NUCLEOTIDE SEQUENCE [LARGE SCALE GENOMIC DNA]</scope>
    <source>
        <strain evidence="2 3">DSM 19288</strain>
    </source>
</reference>
<feature type="domain" description="Methyltransferase type 11" evidence="1">
    <location>
        <begin position="44"/>
        <end position="136"/>
    </location>
</feature>
<dbReference type="Gene3D" id="3.40.50.150">
    <property type="entry name" value="Vaccinia Virus protein VP39"/>
    <property type="match status" value="1"/>
</dbReference>
<proteinExistence type="predicted"/>
<dbReference type="InterPro" id="IPR013216">
    <property type="entry name" value="Methyltransf_11"/>
</dbReference>
<dbReference type="RefSeq" id="WP_008443261.1">
    <property type="nucleotide sequence ID" value="NZ_AOJK01000048.1"/>
</dbReference>
<accession>M0E7V1</accession>
<gene>
    <name evidence="2" type="ORF">C463_10005</name>
</gene>
<dbReference type="InterPro" id="IPR029063">
    <property type="entry name" value="SAM-dependent_MTases_sf"/>
</dbReference>
<dbReference type="Pfam" id="PF08241">
    <property type="entry name" value="Methyltransf_11"/>
    <property type="match status" value="1"/>
</dbReference>
<dbReference type="GO" id="GO:0032259">
    <property type="term" value="P:methylation"/>
    <property type="evidence" value="ECO:0007669"/>
    <property type="project" value="UniProtKB-KW"/>
</dbReference>
<name>M0E7V1_9EURY</name>
<dbReference type="SUPFAM" id="SSF53335">
    <property type="entry name" value="S-adenosyl-L-methionine-dependent methyltransferases"/>
    <property type="match status" value="1"/>
</dbReference>
<evidence type="ECO:0000313" key="3">
    <source>
        <dbReference type="Proteomes" id="UP000011586"/>
    </source>
</evidence>
<keyword evidence="2" id="KW-0489">Methyltransferase</keyword>
<keyword evidence="3" id="KW-1185">Reference proteome</keyword>
<dbReference type="GO" id="GO:0008757">
    <property type="term" value="F:S-adenosylmethionine-dependent methyltransferase activity"/>
    <property type="evidence" value="ECO:0007669"/>
    <property type="project" value="InterPro"/>
</dbReference>
<dbReference type="PATRIC" id="fig|1227465.4.peg.1963"/>
<dbReference type="Proteomes" id="UP000011586">
    <property type="component" value="Unassembled WGS sequence"/>
</dbReference>
<keyword evidence="2" id="KW-0808">Transferase</keyword>
<sequence>MSVSDIKESYDEYADQMDRFEWIDSVILGRYRRARFGDVEGRVLDVACGTGTNFKYLPDSVDLVGIDISPEMLANATKQLAELEIDGNLKEMDAQELKFADDSFNAVISSLSTCTFPDPVAVLREMERVCKPDGTIRLVEHGRSDIGPMAKYQEWRADAHYEKTGCRWTQEPRELVSEAGLDVRNTNTGLFGTITTFEITPNQRDQR</sequence>
<comment type="caution">
    <text evidence="2">The sequence shown here is derived from an EMBL/GenBank/DDBJ whole genome shotgun (WGS) entry which is preliminary data.</text>
</comment>
<evidence type="ECO:0000313" key="2">
    <source>
        <dbReference type="EMBL" id="ELZ43073.1"/>
    </source>
</evidence>
<dbReference type="CDD" id="cd02440">
    <property type="entry name" value="AdoMet_MTases"/>
    <property type="match status" value="1"/>
</dbReference>
<dbReference type="STRING" id="1227465.C463_10005"/>
<dbReference type="PANTHER" id="PTHR42912:SF80">
    <property type="entry name" value="METHYLTRANSFERASE DOMAIN-CONTAINING PROTEIN"/>
    <property type="match status" value="1"/>
</dbReference>
<dbReference type="EMBL" id="AOJK01000048">
    <property type="protein sequence ID" value="ELZ43073.1"/>
    <property type="molecule type" value="Genomic_DNA"/>
</dbReference>
<organism evidence="2 3">
    <name type="scientific">Halorubrum californiense DSM 19288</name>
    <dbReference type="NCBI Taxonomy" id="1227465"/>
    <lineage>
        <taxon>Archaea</taxon>
        <taxon>Methanobacteriati</taxon>
        <taxon>Methanobacteriota</taxon>
        <taxon>Stenosarchaea group</taxon>
        <taxon>Halobacteria</taxon>
        <taxon>Halobacteriales</taxon>
        <taxon>Haloferacaceae</taxon>
        <taxon>Halorubrum</taxon>
    </lineage>
</organism>
<protein>
    <submittedName>
        <fullName evidence="2">Type 11 methyltransferase</fullName>
    </submittedName>
</protein>